<dbReference type="STRING" id="68895.RR42_m0939"/>
<dbReference type="Proteomes" id="UP000031843">
    <property type="component" value="Chromosome main"/>
</dbReference>
<keyword evidence="2" id="KW-1185">Reference proteome</keyword>
<protein>
    <submittedName>
        <fullName evidence="1">Uncharacterized protein</fullName>
    </submittedName>
</protein>
<gene>
    <name evidence="1" type="ORF">RR42_m0939</name>
</gene>
<organism evidence="1 2">
    <name type="scientific">Cupriavidus basilensis</name>
    <dbReference type="NCBI Taxonomy" id="68895"/>
    <lineage>
        <taxon>Bacteria</taxon>
        <taxon>Pseudomonadati</taxon>
        <taxon>Pseudomonadota</taxon>
        <taxon>Betaproteobacteria</taxon>
        <taxon>Burkholderiales</taxon>
        <taxon>Burkholderiaceae</taxon>
        <taxon>Cupriavidus</taxon>
    </lineage>
</organism>
<reference evidence="1 2" key="1">
    <citation type="journal article" date="2015" name="Genome Announc.">
        <title>Complete Genome Sequence of Cupriavidus basilensis 4G11, Isolated from the Oak Ridge Field Research Center Site.</title>
        <authorList>
            <person name="Ray J."/>
            <person name="Waters R.J."/>
            <person name="Skerker J.M."/>
            <person name="Kuehl J.V."/>
            <person name="Price M.N."/>
            <person name="Huang J."/>
            <person name="Chakraborty R."/>
            <person name="Arkin A.P."/>
            <person name="Deutschbauer A."/>
        </authorList>
    </citation>
    <scope>NUCLEOTIDE SEQUENCE [LARGE SCALE GENOMIC DNA]</scope>
    <source>
        <strain evidence="1">4G11</strain>
    </source>
</reference>
<dbReference type="AlphaFoldDB" id="A0A0C4Y5S3"/>
<evidence type="ECO:0000313" key="1">
    <source>
        <dbReference type="EMBL" id="AJG18350.1"/>
    </source>
</evidence>
<accession>A0A0C4Y5S3</accession>
<dbReference type="EMBL" id="CP010536">
    <property type="protein sequence ID" value="AJG18350.1"/>
    <property type="molecule type" value="Genomic_DNA"/>
</dbReference>
<evidence type="ECO:0000313" key="2">
    <source>
        <dbReference type="Proteomes" id="UP000031843"/>
    </source>
</evidence>
<sequence>MRVIACGHVLLLESWSPFVTLAHAAPATQRAAAQAPSAILAATCKGHHDRLPALPAPPASGRRAFRCRIELVRRIPRPACGRQAPREYARRRNRAGPLP</sequence>
<name>A0A0C4Y5S3_9BURK</name>
<dbReference type="KEGG" id="cbw:RR42_m0939"/>
<proteinExistence type="predicted"/>